<evidence type="ECO:0000256" key="1">
    <source>
        <dbReference type="ARBA" id="ARBA00010240"/>
    </source>
</evidence>
<dbReference type="PANTHER" id="PTHR32176:SF51">
    <property type="entry name" value="PATATIN"/>
    <property type="match status" value="1"/>
</dbReference>
<dbReference type="SUPFAM" id="SSF52151">
    <property type="entry name" value="FabD/lysophospholipase-like"/>
    <property type="match status" value="1"/>
</dbReference>
<protein>
    <recommendedName>
        <fullName evidence="6">Patatin</fullName>
        <ecNumber evidence="6">3.1.1.-</ecNumber>
    </recommendedName>
</protein>
<evidence type="ECO:0000256" key="5">
    <source>
        <dbReference type="PROSITE-ProRule" id="PRU01161"/>
    </source>
</evidence>
<dbReference type="PROSITE" id="PS51635">
    <property type="entry name" value="PNPLA"/>
    <property type="match status" value="1"/>
</dbReference>
<dbReference type="GO" id="GO:0006952">
    <property type="term" value="P:defense response"/>
    <property type="evidence" value="ECO:0007669"/>
    <property type="project" value="UniProtKB-KW"/>
</dbReference>
<keyword evidence="5 6" id="KW-0442">Lipid degradation</keyword>
<evidence type="ECO:0000256" key="2">
    <source>
        <dbReference type="ARBA" id="ARBA00022821"/>
    </source>
</evidence>
<accession>A0A3L6Q242</accession>
<dbReference type="STRING" id="4540.A0A3L6Q242"/>
<feature type="domain" description="PNPLA" evidence="7">
    <location>
        <begin position="24"/>
        <end position="235"/>
    </location>
</feature>
<feature type="active site" description="Nucleophile" evidence="5">
    <location>
        <position position="68"/>
    </location>
</feature>
<keyword evidence="5 6" id="KW-0378">Hydrolase</keyword>
<dbReference type="EC" id="3.1.1.-" evidence="6"/>
<sequence>MGTEHRRMQKVLPPAKQGRVLTVLSIDGGGIRGLIPATILARLEAQFQEKDGSDARIADYFDVIAGTSTGGLMAAMLSAPGKDKRPSFAAKDIIEFYRENGPHIFPQPGGWISSAWHTTKNVWKKVRGGPKYDGKFLHETIRSLMRDIRVKDTLSNIVVPAFDIRCMHPVLFNTLEAEREAHKNARLDDICIATSAAPTFVPAHSFSTEGSDGRTYNFELNDGGVAANNPTMAAMSVLTREMLRLRRRLGDQTVPLLQGGDVQQQAASGNPTMAAMAMMIAMENPNNEEAAPSVYKNILVLSIGTGTKKQNYTAADCNKWNILHWLTKDGSNPLIDIFLNASADMVDINAQVLFEVFGCESNYLRIQTDKLTGETALLDCTTQTNMNKLIEIGEKLLGEPVARVNINTGEYEPIPDGPTNEKALEVLAAKLSRERKQRQAPPTKKSQ</sequence>
<keyword evidence="2" id="KW-0611">Plant defense</keyword>
<dbReference type="GO" id="GO:0016042">
    <property type="term" value="P:lipid catabolic process"/>
    <property type="evidence" value="ECO:0007669"/>
    <property type="project" value="UniProtKB-UniRule"/>
</dbReference>
<comment type="similarity">
    <text evidence="1 6">Belongs to the patatin family.</text>
</comment>
<evidence type="ECO:0000259" key="7">
    <source>
        <dbReference type="PROSITE" id="PS51635"/>
    </source>
</evidence>
<feature type="short sequence motif" description="GXGXXG" evidence="5">
    <location>
        <begin position="28"/>
        <end position="33"/>
    </location>
</feature>
<dbReference type="GO" id="GO:0047372">
    <property type="term" value="F:monoacylglycerol lipase activity"/>
    <property type="evidence" value="ECO:0007669"/>
    <property type="project" value="TreeGrafter"/>
</dbReference>
<dbReference type="Pfam" id="PF01734">
    <property type="entry name" value="Patatin"/>
    <property type="match status" value="1"/>
</dbReference>
<proteinExistence type="inferred from homology"/>
<dbReference type="InterPro" id="IPR002641">
    <property type="entry name" value="PNPLA_dom"/>
</dbReference>
<dbReference type="PANTHER" id="PTHR32176">
    <property type="entry name" value="XYLOSE ISOMERASE"/>
    <property type="match status" value="1"/>
</dbReference>
<keyword evidence="9" id="KW-1185">Reference proteome</keyword>
<dbReference type="InterPro" id="IPR016035">
    <property type="entry name" value="Acyl_Trfase/lysoPLipase"/>
</dbReference>
<dbReference type="Proteomes" id="UP000275267">
    <property type="component" value="Unassembled WGS sequence"/>
</dbReference>
<comment type="domain">
    <text evidence="6">The nitrogen atoms of the two glycine residues in the GGXR motif define the oxyanion hole, and stabilize the oxyanion that forms during the nucleophilic attack by the catalytic serine during substrate cleavage.</text>
</comment>
<evidence type="ECO:0000313" key="8">
    <source>
        <dbReference type="EMBL" id="RLM69126.1"/>
    </source>
</evidence>
<feature type="short sequence motif" description="GXSXG" evidence="5">
    <location>
        <begin position="66"/>
        <end position="70"/>
    </location>
</feature>
<feature type="short sequence motif" description="DGA/G" evidence="5">
    <location>
        <begin position="222"/>
        <end position="224"/>
    </location>
</feature>
<dbReference type="Gene3D" id="3.40.1090.10">
    <property type="entry name" value="Cytosolic phospholipase A2 catalytic domain"/>
    <property type="match status" value="1"/>
</dbReference>
<dbReference type="AlphaFoldDB" id="A0A3L6Q242"/>
<organism evidence="8 9">
    <name type="scientific">Panicum miliaceum</name>
    <name type="common">Proso millet</name>
    <name type="synonym">Broomcorn millet</name>
    <dbReference type="NCBI Taxonomy" id="4540"/>
    <lineage>
        <taxon>Eukaryota</taxon>
        <taxon>Viridiplantae</taxon>
        <taxon>Streptophyta</taxon>
        <taxon>Embryophyta</taxon>
        <taxon>Tracheophyta</taxon>
        <taxon>Spermatophyta</taxon>
        <taxon>Magnoliopsida</taxon>
        <taxon>Liliopsida</taxon>
        <taxon>Poales</taxon>
        <taxon>Poaceae</taxon>
        <taxon>PACMAD clade</taxon>
        <taxon>Panicoideae</taxon>
        <taxon>Panicodae</taxon>
        <taxon>Paniceae</taxon>
        <taxon>Panicinae</taxon>
        <taxon>Panicum</taxon>
        <taxon>Panicum sect. Panicum</taxon>
    </lineage>
</organism>
<reference evidence="9" key="1">
    <citation type="journal article" date="2019" name="Nat. Commun.">
        <title>The genome of broomcorn millet.</title>
        <authorList>
            <person name="Zou C."/>
            <person name="Miki D."/>
            <person name="Li D."/>
            <person name="Tang Q."/>
            <person name="Xiao L."/>
            <person name="Rajput S."/>
            <person name="Deng P."/>
            <person name="Jia W."/>
            <person name="Huang R."/>
            <person name="Zhang M."/>
            <person name="Sun Y."/>
            <person name="Hu J."/>
            <person name="Fu X."/>
            <person name="Schnable P.S."/>
            <person name="Li F."/>
            <person name="Zhang H."/>
            <person name="Feng B."/>
            <person name="Zhu X."/>
            <person name="Liu R."/>
            <person name="Schnable J.C."/>
            <person name="Zhu J.-K."/>
            <person name="Zhang H."/>
        </authorList>
    </citation>
    <scope>NUCLEOTIDE SEQUENCE [LARGE SCALE GENOMIC DNA]</scope>
</reference>
<keyword evidence="3 5" id="KW-0443">Lipid metabolism</keyword>
<feature type="active site" description="Proton acceptor" evidence="5">
    <location>
        <position position="222"/>
    </location>
</feature>
<gene>
    <name evidence="8" type="ORF">C2845_PM17G14290</name>
</gene>
<name>A0A3L6Q242_PANMI</name>
<evidence type="ECO:0000313" key="9">
    <source>
        <dbReference type="Proteomes" id="UP000275267"/>
    </source>
</evidence>
<evidence type="ECO:0000256" key="3">
    <source>
        <dbReference type="ARBA" id="ARBA00023098"/>
    </source>
</evidence>
<dbReference type="GO" id="GO:0004620">
    <property type="term" value="F:phospholipase activity"/>
    <property type="evidence" value="ECO:0007669"/>
    <property type="project" value="TreeGrafter"/>
</dbReference>
<comment type="caution">
    <text evidence="8">The sequence shown here is derived from an EMBL/GenBank/DDBJ whole genome shotgun (WGS) entry which is preliminary data.</text>
</comment>
<comment type="function">
    <text evidence="6">Lipolytic acyl hydrolase (LAH).</text>
</comment>
<comment type="function">
    <text evidence="4">Possesses non-specific lipolytic acyl hydrolase (LAH) activity. Hydrolyzes phospholipids as well as galactolipids. May play a role in disease resistance.</text>
</comment>
<dbReference type="OrthoDB" id="637146at2759"/>
<dbReference type="EMBL" id="PQIB02000014">
    <property type="protein sequence ID" value="RLM69126.1"/>
    <property type="molecule type" value="Genomic_DNA"/>
</dbReference>
<evidence type="ECO:0000256" key="6">
    <source>
        <dbReference type="RuleBase" id="RU361262"/>
    </source>
</evidence>
<evidence type="ECO:0000256" key="4">
    <source>
        <dbReference type="ARBA" id="ARBA00025642"/>
    </source>
</evidence>